<gene>
    <name evidence="2" type="ORF">ACFO5X_01355</name>
</gene>
<keyword evidence="2" id="KW-0808">Transferase</keyword>
<evidence type="ECO:0000313" key="2">
    <source>
        <dbReference type="EMBL" id="MFC4667185.1"/>
    </source>
</evidence>
<dbReference type="EMBL" id="JBHSGI010000002">
    <property type="protein sequence ID" value="MFC4667185.1"/>
    <property type="molecule type" value="Genomic_DNA"/>
</dbReference>
<dbReference type="InterPro" id="IPR016181">
    <property type="entry name" value="Acyl_CoA_acyltransferase"/>
</dbReference>
<dbReference type="EC" id="2.3.1.-" evidence="2"/>
<dbReference type="Proteomes" id="UP001595973">
    <property type="component" value="Unassembled WGS sequence"/>
</dbReference>
<keyword evidence="2" id="KW-0012">Acyltransferase</keyword>
<proteinExistence type="predicted"/>
<dbReference type="GO" id="GO:0016746">
    <property type="term" value="F:acyltransferase activity"/>
    <property type="evidence" value="ECO:0007669"/>
    <property type="project" value="UniProtKB-KW"/>
</dbReference>
<reference evidence="3" key="1">
    <citation type="journal article" date="2019" name="Int. J. Syst. Evol. Microbiol.">
        <title>The Global Catalogue of Microorganisms (GCM) 10K type strain sequencing project: providing services to taxonomists for standard genome sequencing and annotation.</title>
        <authorList>
            <consortium name="The Broad Institute Genomics Platform"/>
            <consortium name="The Broad Institute Genome Sequencing Center for Infectious Disease"/>
            <person name="Wu L."/>
            <person name="Ma J."/>
        </authorList>
    </citation>
    <scope>NUCLEOTIDE SEQUENCE [LARGE SCALE GENOMIC DNA]</scope>
    <source>
        <strain evidence="3">CGMCC 4.7283</strain>
    </source>
</reference>
<dbReference type="Pfam" id="PF00583">
    <property type="entry name" value="Acetyltransf_1"/>
    <property type="match status" value="1"/>
</dbReference>
<dbReference type="SUPFAM" id="SSF55729">
    <property type="entry name" value="Acyl-CoA N-acyltransferases (Nat)"/>
    <property type="match status" value="1"/>
</dbReference>
<comment type="caution">
    <text evidence="2">The sequence shown here is derived from an EMBL/GenBank/DDBJ whole genome shotgun (WGS) entry which is preliminary data.</text>
</comment>
<dbReference type="PROSITE" id="PS51186">
    <property type="entry name" value="GNAT"/>
    <property type="match status" value="1"/>
</dbReference>
<name>A0ABV9KAH0_9RHOB</name>
<dbReference type="Gene3D" id="3.40.630.30">
    <property type="match status" value="1"/>
</dbReference>
<sequence>MTEVRVLTGAALDAALDDVAALRIAVFRDWPYLYDGSLDYERRYLAAYRDSPGAVLAGAFDGARLVGAATGTPLADHADDFAAAFADTGIGLGSVFYCAESILLPDWRGKGIGHRFFDLREGHARTLGFSRAAFCAVIRPAAHPLRPADYRPLDGFWRKRGYAPLSGAVSRFDWKDIDRPASDQKNLQVWIRDL</sequence>
<feature type="domain" description="N-acetyltransferase" evidence="1">
    <location>
        <begin position="2"/>
        <end position="188"/>
    </location>
</feature>
<dbReference type="RefSeq" id="WP_380715164.1">
    <property type="nucleotide sequence ID" value="NZ_JBHSGI010000002.1"/>
</dbReference>
<keyword evidence="3" id="KW-1185">Reference proteome</keyword>
<protein>
    <submittedName>
        <fullName evidence="2">GNAT family N-acetyltransferase</fullName>
        <ecNumber evidence="2">2.3.1.-</ecNumber>
    </submittedName>
</protein>
<dbReference type="InterPro" id="IPR000182">
    <property type="entry name" value="GNAT_dom"/>
</dbReference>
<accession>A0ABV9KAH0</accession>
<organism evidence="2 3">
    <name type="scientific">Seohaeicola nanhaiensis</name>
    <dbReference type="NCBI Taxonomy" id="1387282"/>
    <lineage>
        <taxon>Bacteria</taxon>
        <taxon>Pseudomonadati</taxon>
        <taxon>Pseudomonadota</taxon>
        <taxon>Alphaproteobacteria</taxon>
        <taxon>Rhodobacterales</taxon>
        <taxon>Roseobacteraceae</taxon>
        <taxon>Seohaeicola</taxon>
    </lineage>
</organism>
<evidence type="ECO:0000259" key="1">
    <source>
        <dbReference type="PROSITE" id="PS51186"/>
    </source>
</evidence>
<evidence type="ECO:0000313" key="3">
    <source>
        <dbReference type="Proteomes" id="UP001595973"/>
    </source>
</evidence>